<dbReference type="Proteomes" id="UP000299102">
    <property type="component" value="Unassembled WGS sequence"/>
</dbReference>
<keyword evidence="2" id="KW-1185">Reference proteome</keyword>
<gene>
    <name evidence="1" type="ORF">EVAR_49794_1</name>
</gene>
<evidence type="ECO:0000313" key="1">
    <source>
        <dbReference type="EMBL" id="GBP78895.1"/>
    </source>
</evidence>
<dbReference type="AlphaFoldDB" id="A0A4C1YX17"/>
<name>A0A4C1YX17_EUMVA</name>
<dbReference type="EMBL" id="BGZK01001391">
    <property type="protein sequence ID" value="GBP78895.1"/>
    <property type="molecule type" value="Genomic_DNA"/>
</dbReference>
<proteinExistence type="predicted"/>
<comment type="caution">
    <text evidence="1">The sequence shown here is derived from an EMBL/GenBank/DDBJ whole genome shotgun (WGS) entry which is preliminary data.</text>
</comment>
<evidence type="ECO:0000313" key="2">
    <source>
        <dbReference type="Proteomes" id="UP000299102"/>
    </source>
</evidence>
<accession>A0A4C1YX17</accession>
<reference evidence="1 2" key="1">
    <citation type="journal article" date="2019" name="Commun. Biol.">
        <title>The bagworm genome reveals a unique fibroin gene that provides high tensile strength.</title>
        <authorList>
            <person name="Kono N."/>
            <person name="Nakamura H."/>
            <person name="Ohtoshi R."/>
            <person name="Tomita M."/>
            <person name="Numata K."/>
            <person name="Arakawa K."/>
        </authorList>
    </citation>
    <scope>NUCLEOTIDE SEQUENCE [LARGE SCALE GENOMIC DNA]</scope>
</reference>
<organism evidence="1 2">
    <name type="scientific">Eumeta variegata</name>
    <name type="common">Bagworm moth</name>
    <name type="synonym">Eumeta japonica</name>
    <dbReference type="NCBI Taxonomy" id="151549"/>
    <lineage>
        <taxon>Eukaryota</taxon>
        <taxon>Metazoa</taxon>
        <taxon>Ecdysozoa</taxon>
        <taxon>Arthropoda</taxon>
        <taxon>Hexapoda</taxon>
        <taxon>Insecta</taxon>
        <taxon>Pterygota</taxon>
        <taxon>Neoptera</taxon>
        <taxon>Endopterygota</taxon>
        <taxon>Lepidoptera</taxon>
        <taxon>Glossata</taxon>
        <taxon>Ditrysia</taxon>
        <taxon>Tineoidea</taxon>
        <taxon>Psychidae</taxon>
        <taxon>Oiketicinae</taxon>
        <taxon>Eumeta</taxon>
    </lineage>
</organism>
<sequence length="92" mass="10519">MRNWKSELALEEMAASGWSEEPVSKVKYEWQFVITNINAQGNIEIGIRTSIGVQSEIGTEPAMKPELTTTSIEMNYYVHLSDFTHSSHYHKN</sequence>
<protein>
    <submittedName>
        <fullName evidence="1">Uncharacterized protein</fullName>
    </submittedName>
</protein>